<feature type="transmembrane region" description="Helical" evidence="1">
    <location>
        <begin position="125"/>
        <end position="143"/>
    </location>
</feature>
<dbReference type="EMBL" id="CP000697">
    <property type="protein sequence ID" value="ABQ29900.1"/>
    <property type="molecule type" value="Genomic_DNA"/>
</dbReference>
<dbReference type="eggNOG" id="COG5349">
    <property type="taxonomic scope" value="Bacteria"/>
</dbReference>
<sequence length="171" mass="18088">MPIHRYCMDDCHSEIHAAETDMTQLTEPAASAPSMARRPRARLDVPWTTVLGRGLAMRCPSCGERPAFDGYLHVRPHCEACGAPLGRVPCDDAPPYLTLVVVLHVVVAAAVILDRGGRMPSSTLLEIFLPLTLALILLLLRPIKGATLGVLLKVGILRPAPAATGAGSAGA</sequence>
<protein>
    <recommendedName>
        <fullName evidence="4">Zinc-finger protein</fullName>
    </recommendedName>
</protein>
<keyword evidence="1" id="KW-1133">Transmembrane helix</keyword>
<feature type="transmembrane region" description="Helical" evidence="1">
    <location>
        <begin position="93"/>
        <end position="113"/>
    </location>
</feature>
<keyword evidence="1" id="KW-0472">Membrane</keyword>
<name>A5FWB8_ACICJ</name>
<evidence type="ECO:0000313" key="3">
    <source>
        <dbReference type="Proteomes" id="UP000000245"/>
    </source>
</evidence>
<dbReference type="Pfam" id="PF06170">
    <property type="entry name" value="DUF983"/>
    <property type="match status" value="1"/>
</dbReference>
<proteinExistence type="predicted"/>
<evidence type="ECO:0000313" key="2">
    <source>
        <dbReference type="EMBL" id="ABQ29900.1"/>
    </source>
</evidence>
<evidence type="ECO:0000256" key="1">
    <source>
        <dbReference type="SAM" id="Phobius"/>
    </source>
</evidence>
<keyword evidence="3" id="KW-1185">Reference proteome</keyword>
<reference evidence="2 3" key="1">
    <citation type="submission" date="2007-05" db="EMBL/GenBank/DDBJ databases">
        <title>Complete sequence of chromosome of Acidiphilium cryptum JF-5.</title>
        <authorList>
            <consortium name="US DOE Joint Genome Institute"/>
            <person name="Copeland A."/>
            <person name="Lucas S."/>
            <person name="Lapidus A."/>
            <person name="Barry K."/>
            <person name="Detter J.C."/>
            <person name="Glavina del Rio T."/>
            <person name="Hammon N."/>
            <person name="Israni S."/>
            <person name="Dalin E."/>
            <person name="Tice H."/>
            <person name="Pitluck S."/>
            <person name="Sims D."/>
            <person name="Brettin T."/>
            <person name="Bruce D."/>
            <person name="Han C."/>
            <person name="Schmutz J."/>
            <person name="Larimer F."/>
            <person name="Land M."/>
            <person name="Hauser L."/>
            <person name="Kyrpides N."/>
            <person name="Kim E."/>
            <person name="Magnuson T."/>
            <person name="Richardson P."/>
        </authorList>
    </citation>
    <scope>NUCLEOTIDE SEQUENCE [LARGE SCALE GENOMIC DNA]</scope>
    <source>
        <strain evidence="2 3">JF-5</strain>
    </source>
</reference>
<dbReference type="InterPro" id="IPR009325">
    <property type="entry name" value="DUF983"/>
</dbReference>
<keyword evidence="1" id="KW-0812">Transmembrane</keyword>
<dbReference type="HOGENOM" id="CLU_133751_1_0_5"/>
<dbReference type="STRING" id="349163.Acry_0679"/>
<gene>
    <name evidence="2" type="ordered locus">Acry_0679</name>
</gene>
<dbReference type="KEGG" id="acr:Acry_0679"/>
<accession>A5FWB8</accession>
<dbReference type="Proteomes" id="UP000000245">
    <property type="component" value="Chromosome"/>
</dbReference>
<dbReference type="AlphaFoldDB" id="A5FWB8"/>
<evidence type="ECO:0008006" key="4">
    <source>
        <dbReference type="Google" id="ProtNLM"/>
    </source>
</evidence>
<organism evidence="2 3">
    <name type="scientific">Acidiphilium cryptum (strain JF-5)</name>
    <dbReference type="NCBI Taxonomy" id="349163"/>
    <lineage>
        <taxon>Bacteria</taxon>
        <taxon>Pseudomonadati</taxon>
        <taxon>Pseudomonadota</taxon>
        <taxon>Alphaproteobacteria</taxon>
        <taxon>Acetobacterales</taxon>
        <taxon>Acidocellaceae</taxon>
        <taxon>Acidiphilium</taxon>
    </lineage>
</organism>